<reference evidence="2 3" key="1">
    <citation type="submission" date="2019-06" db="EMBL/GenBank/DDBJ databases">
        <title>Draft genome sequence of the filamentous fungus Phialemoniopsis curvata isolated from diesel fuel.</title>
        <authorList>
            <person name="Varaljay V.A."/>
            <person name="Lyon W.J."/>
            <person name="Crouch A.L."/>
            <person name="Drake C.E."/>
            <person name="Hollomon J.M."/>
            <person name="Nadeau L.J."/>
            <person name="Nunn H.S."/>
            <person name="Stevenson B.S."/>
            <person name="Bojanowski C.L."/>
            <person name="Crookes-Goodson W.J."/>
        </authorList>
    </citation>
    <scope>NUCLEOTIDE SEQUENCE [LARGE SCALE GENOMIC DNA]</scope>
    <source>
        <strain evidence="2 3">D216</strain>
    </source>
</reference>
<protein>
    <submittedName>
        <fullName evidence="2">Uncharacterized protein</fullName>
    </submittedName>
</protein>
<proteinExistence type="predicted"/>
<name>A0A507B094_9PEZI</name>
<feature type="region of interest" description="Disordered" evidence="1">
    <location>
        <begin position="363"/>
        <end position="389"/>
    </location>
</feature>
<feature type="region of interest" description="Disordered" evidence="1">
    <location>
        <begin position="60"/>
        <end position="167"/>
    </location>
</feature>
<dbReference type="EMBL" id="SKBQ01000060">
    <property type="protein sequence ID" value="TPX09940.1"/>
    <property type="molecule type" value="Genomic_DNA"/>
</dbReference>
<feature type="compositionally biased region" description="Low complexity" evidence="1">
    <location>
        <begin position="210"/>
        <end position="222"/>
    </location>
</feature>
<dbReference type="OrthoDB" id="5204927at2759"/>
<dbReference type="RefSeq" id="XP_030991651.1">
    <property type="nucleotide sequence ID" value="XM_031143680.1"/>
</dbReference>
<evidence type="ECO:0000313" key="3">
    <source>
        <dbReference type="Proteomes" id="UP000319257"/>
    </source>
</evidence>
<comment type="caution">
    <text evidence="2">The sequence shown here is derived from an EMBL/GenBank/DDBJ whole genome shotgun (WGS) entry which is preliminary data.</text>
</comment>
<accession>A0A507B094</accession>
<dbReference type="GeneID" id="41976234"/>
<evidence type="ECO:0000256" key="1">
    <source>
        <dbReference type="SAM" id="MobiDB-lite"/>
    </source>
</evidence>
<evidence type="ECO:0000313" key="2">
    <source>
        <dbReference type="EMBL" id="TPX09940.1"/>
    </source>
</evidence>
<feature type="compositionally biased region" description="Basic and acidic residues" evidence="1">
    <location>
        <begin position="60"/>
        <end position="76"/>
    </location>
</feature>
<keyword evidence="3" id="KW-1185">Reference proteome</keyword>
<organism evidence="2 3">
    <name type="scientific">Thyridium curvatum</name>
    <dbReference type="NCBI Taxonomy" id="1093900"/>
    <lineage>
        <taxon>Eukaryota</taxon>
        <taxon>Fungi</taxon>
        <taxon>Dikarya</taxon>
        <taxon>Ascomycota</taxon>
        <taxon>Pezizomycotina</taxon>
        <taxon>Sordariomycetes</taxon>
        <taxon>Sordariomycetidae</taxon>
        <taxon>Thyridiales</taxon>
        <taxon>Thyridiaceae</taxon>
        <taxon>Thyridium</taxon>
    </lineage>
</organism>
<feature type="region of interest" description="Disordered" evidence="1">
    <location>
        <begin position="1"/>
        <end position="43"/>
    </location>
</feature>
<sequence length="399" mass="44167">MRNNMSCTLDQLSSQPPIKPGKPTKPRSRHPPGTPLDPDELSRRLYLVLADQQRAHAERKLRAKIEAGDRKAREVRQNSTRQADPGAQTGALGGESRQTPLAARHANATGRLNPSVNPLSKRPSEVVAVDVRAAPAKRDSRSRASKGKSIPEVSASPHDGSNAPQPYVPREAAAQFARTTTAVSWRERALVPKLSRNALAFHLDGPTTDPALAANSSAAGPAEQSRDLQRVQTHREHLVERIQRQDTHTIARDTKIDEEREQQYALQGGPWRRTEDYQQHQPRRSSTGDLVDRIDRADGYIRQSMVLLDPPVIEEDEVADPTTAAEHRIDWTQSDEPKDKLKGSLRSRGSIWALKGKWGSLTRHGREEKGVVSPGDAESVTSPLSPKSPRVGFFARFKH</sequence>
<gene>
    <name evidence="2" type="ORF">E0L32_008787</name>
</gene>
<dbReference type="InParanoid" id="A0A507B094"/>
<dbReference type="Proteomes" id="UP000319257">
    <property type="component" value="Unassembled WGS sequence"/>
</dbReference>
<feature type="region of interest" description="Disordered" evidence="1">
    <location>
        <begin position="254"/>
        <end position="288"/>
    </location>
</feature>
<dbReference type="AlphaFoldDB" id="A0A507B094"/>
<feature type="compositionally biased region" description="Polar residues" evidence="1">
    <location>
        <begin position="1"/>
        <end position="16"/>
    </location>
</feature>
<feature type="region of interest" description="Disordered" evidence="1">
    <location>
        <begin position="210"/>
        <end position="232"/>
    </location>
</feature>